<evidence type="ECO:0000313" key="2">
    <source>
        <dbReference type="Proteomes" id="UP000033441"/>
    </source>
</evidence>
<reference evidence="1 2" key="1">
    <citation type="submission" date="2015-02" db="EMBL/GenBank/DDBJ databases">
        <title>Genome Sequencing of Rickettsiales.</title>
        <authorList>
            <person name="Daugherty S.C."/>
            <person name="Su Q."/>
            <person name="Abolude K."/>
            <person name="Beier-Sexton M."/>
            <person name="Carlyon J.A."/>
            <person name="Carter R."/>
            <person name="Day N.P."/>
            <person name="Dumler S.J."/>
            <person name="Dyachenko V."/>
            <person name="Godinez A."/>
            <person name="Kurtti T.J."/>
            <person name="Lichay M."/>
            <person name="Mullins K.E."/>
            <person name="Ott S."/>
            <person name="Pappas-Brown V."/>
            <person name="Paris D.H."/>
            <person name="Patel P."/>
            <person name="Richards A.L."/>
            <person name="Sadzewicz L."/>
            <person name="Sears K."/>
            <person name="Seidman D."/>
            <person name="Sengamalay N."/>
            <person name="Stenos J."/>
            <person name="Tallon L.J."/>
            <person name="Vincent G."/>
            <person name="Fraser C.M."/>
            <person name="Munderloh U."/>
            <person name="Dunning-Hotopp J.C."/>
        </authorList>
    </citation>
    <scope>NUCLEOTIDE SEQUENCE [LARGE SCALE GENOMIC DNA]</scope>
    <source>
        <strain evidence="1 2">ApMUC09</strain>
    </source>
</reference>
<protein>
    <submittedName>
        <fullName evidence="1">Uncharacterized protein</fullName>
    </submittedName>
</protein>
<dbReference type="PATRIC" id="fig|1359152.3.peg.1596"/>
<dbReference type="Proteomes" id="UP000033441">
    <property type="component" value="Unassembled WGS sequence"/>
</dbReference>
<sequence>MVCPGQVDSGIHAAIFSTIVSKQQQSLLSVESFLCLCCMRYGVKSNCRQNSIKHCDL</sequence>
<organism evidence="1 2">
    <name type="scientific">Anaplasma phagocytophilum str. ApMUC09</name>
    <dbReference type="NCBI Taxonomy" id="1359152"/>
    <lineage>
        <taxon>Bacteria</taxon>
        <taxon>Pseudomonadati</taxon>
        <taxon>Pseudomonadota</taxon>
        <taxon>Alphaproteobacteria</taxon>
        <taxon>Rickettsiales</taxon>
        <taxon>Anaplasmataceae</taxon>
        <taxon>Anaplasma</taxon>
        <taxon>phagocytophilum group</taxon>
    </lineage>
</organism>
<evidence type="ECO:0000313" key="1">
    <source>
        <dbReference type="EMBL" id="KJV64477.1"/>
    </source>
</evidence>
<gene>
    <name evidence="1" type="ORF">APHMUC_1524</name>
</gene>
<proteinExistence type="predicted"/>
<accession>A0A0F3N9V3</accession>
<dbReference type="AlphaFoldDB" id="A0A0F3N9V3"/>
<dbReference type="EMBL" id="LANV01000001">
    <property type="protein sequence ID" value="KJV64477.1"/>
    <property type="molecule type" value="Genomic_DNA"/>
</dbReference>
<name>A0A0F3N9V3_ANAPH</name>
<comment type="caution">
    <text evidence="1">The sequence shown here is derived from an EMBL/GenBank/DDBJ whole genome shotgun (WGS) entry which is preliminary data.</text>
</comment>